<name>A0A9N8EGP6_9STRA</name>
<protein>
    <submittedName>
        <fullName evidence="2">O-methyltransferase</fullName>
    </submittedName>
</protein>
<proteinExistence type="predicted"/>
<evidence type="ECO:0000313" key="2">
    <source>
        <dbReference type="EMBL" id="CAB9518941.1"/>
    </source>
</evidence>
<dbReference type="PANTHER" id="PTHR40036:SF1">
    <property type="entry name" value="MACROCIN O-METHYLTRANSFERASE"/>
    <property type="match status" value="1"/>
</dbReference>
<evidence type="ECO:0000313" key="3">
    <source>
        <dbReference type="Proteomes" id="UP001153069"/>
    </source>
</evidence>
<dbReference type="AlphaFoldDB" id="A0A9N8EGP6"/>
<dbReference type="InterPro" id="IPR029063">
    <property type="entry name" value="SAM-dependent_MTases_sf"/>
</dbReference>
<dbReference type="Pfam" id="PF05711">
    <property type="entry name" value="TylF"/>
    <property type="match status" value="1"/>
</dbReference>
<sequence length="426" mass="47623">MRKKSGKGTSTRPAGANRREKAHNLTSEIPKRITVMSSTMAMTSRNSHGSAGAQTDSDKLCHHSHSSTEQSSQKTEASHNQTERLALLCILILVLILSGGSRFEPSIAYLKHNINQHGGNSIRGTATSSSSSSPSKPKVCLDVQINDDIHVRYTPDATMESEQCLVYHEPSPYIDLIMKTVVGFPNHGKCNLIDGCKTALPYTPEERNYGNDWPPYGYTMVGYKRLENFRAAIEEVNRNQIPGAIMELGVWRGGSMIMAAAVSNDAQYPRNLWVVDAFETLPPGTYAGASDYLATTEQMVRDNFDFFHVLSDRVYFVKGMFQNTAPALKFNDDLGSIAVLRVDGNFYDSYQSSMYSLYAKVPVGGIVIFDDVFSHPDVLKFWLHFKQDQGITEKINRIDRHSAWFRKTRDVEIDVTKMRGPENRAS</sequence>
<accession>A0A9N8EGP6</accession>
<keyword evidence="3" id="KW-1185">Reference proteome</keyword>
<dbReference type="SUPFAM" id="SSF53335">
    <property type="entry name" value="S-adenosyl-L-methionine-dependent methyltransferases"/>
    <property type="match status" value="1"/>
</dbReference>
<feature type="compositionally biased region" description="Polar residues" evidence="1">
    <location>
        <begin position="35"/>
        <end position="55"/>
    </location>
</feature>
<gene>
    <name evidence="2" type="ORF">SEMRO_975_G226810.1</name>
</gene>
<feature type="region of interest" description="Disordered" evidence="1">
    <location>
        <begin position="1"/>
        <end position="78"/>
    </location>
</feature>
<dbReference type="InterPro" id="IPR008884">
    <property type="entry name" value="TylF_MeTrfase"/>
</dbReference>
<evidence type="ECO:0000256" key="1">
    <source>
        <dbReference type="SAM" id="MobiDB-lite"/>
    </source>
</evidence>
<dbReference type="EMBL" id="CAICTM010000973">
    <property type="protein sequence ID" value="CAB9518941.1"/>
    <property type="molecule type" value="Genomic_DNA"/>
</dbReference>
<reference evidence="2" key="1">
    <citation type="submission" date="2020-06" db="EMBL/GenBank/DDBJ databases">
        <authorList>
            <consortium name="Plant Systems Biology data submission"/>
        </authorList>
    </citation>
    <scope>NUCLEOTIDE SEQUENCE</scope>
    <source>
        <strain evidence="2">D6</strain>
    </source>
</reference>
<organism evidence="2 3">
    <name type="scientific">Seminavis robusta</name>
    <dbReference type="NCBI Taxonomy" id="568900"/>
    <lineage>
        <taxon>Eukaryota</taxon>
        <taxon>Sar</taxon>
        <taxon>Stramenopiles</taxon>
        <taxon>Ochrophyta</taxon>
        <taxon>Bacillariophyta</taxon>
        <taxon>Bacillariophyceae</taxon>
        <taxon>Bacillariophycidae</taxon>
        <taxon>Naviculales</taxon>
        <taxon>Naviculaceae</taxon>
        <taxon>Seminavis</taxon>
    </lineage>
</organism>
<dbReference type="OrthoDB" id="198715at2759"/>
<dbReference type="PANTHER" id="PTHR40036">
    <property type="entry name" value="MACROCIN O-METHYLTRANSFERASE"/>
    <property type="match status" value="1"/>
</dbReference>
<comment type="caution">
    <text evidence="2">The sequence shown here is derived from an EMBL/GenBank/DDBJ whole genome shotgun (WGS) entry which is preliminary data.</text>
</comment>
<dbReference type="Gene3D" id="3.40.50.150">
    <property type="entry name" value="Vaccinia Virus protein VP39"/>
    <property type="match status" value="1"/>
</dbReference>
<dbReference type="Proteomes" id="UP001153069">
    <property type="component" value="Unassembled WGS sequence"/>
</dbReference>